<dbReference type="Proteomes" id="UP001569963">
    <property type="component" value="Unassembled WGS sequence"/>
</dbReference>
<dbReference type="Pfam" id="PF01609">
    <property type="entry name" value="DDE_Tnp_1"/>
    <property type="match status" value="1"/>
</dbReference>
<gene>
    <name evidence="4" type="ORF">SM611_14085</name>
</gene>
<name>A0ABV4QA88_9ACTN</name>
<dbReference type="InterPro" id="IPR012337">
    <property type="entry name" value="RNaseH-like_sf"/>
</dbReference>
<keyword evidence="1" id="KW-0472">Membrane</keyword>
<sequence length="447" mass="47195">MGAGVFAPGHLGELTQQVPFEMVDEVLVATGAVQRRVRLLPSRVVVYLLLAGVLFAELGYVQVWGRLTAGLGGSQPVPSGAALAQARRRLGVAPLKALFELLRGPAATLGGAVRWRGLLVCAVDGTVMSAADSPANRVAYPQQRGSAFPMLRLVAVVACGTRSVLDAAFGPACGTGNGETAYAARLLGALGEQMIVLADRGFAAGWLVKQIADTGAHLLIRVKNGRSAPKLPALHRLPDGSFISRHGGIKVRVIDAAITVSTAAGQSTGSYRLITTLLDPGAYPATDLVRLYHQRWEVETAYLELKSSILGGRVLRARTPAGTDQEVYALLIAYQALRTAMADATNSDPRIAPDRAGFSTALAAARDQVIQAAGVIADTTIDLTGRIGRAVLDNLLPDRRMRTNARTVKRAISKYNARGPVIDRTTYQATIAINILTGSPLTATRDP</sequence>
<feature type="domain" description="Transposase IS4-like" evidence="2">
    <location>
        <begin position="117"/>
        <end position="334"/>
    </location>
</feature>
<keyword evidence="5" id="KW-1185">Reference proteome</keyword>
<evidence type="ECO:0000313" key="5">
    <source>
        <dbReference type="Proteomes" id="UP001569963"/>
    </source>
</evidence>
<keyword evidence="1" id="KW-1133">Transmembrane helix</keyword>
<dbReference type="NCBIfam" id="NF033592">
    <property type="entry name" value="transpos_IS4_1"/>
    <property type="match status" value="1"/>
</dbReference>
<protein>
    <submittedName>
        <fullName evidence="4">IS4 family transposase</fullName>
    </submittedName>
</protein>
<feature type="domain" description="Transposase IS4 N-terminal" evidence="3">
    <location>
        <begin position="9"/>
        <end position="100"/>
    </location>
</feature>
<feature type="transmembrane region" description="Helical" evidence="1">
    <location>
        <begin position="44"/>
        <end position="65"/>
    </location>
</feature>
<comment type="caution">
    <text evidence="4">The sequence shown here is derived from an EMBL/GenBank/DDBJ whole genome shotgun (WGS) entry which is preliminary data.</text>
</comment>
<dbReference type="Pfam" id="PF13006">
    <property type="entry name" value="Nterm_IS4"/>
    <property type="match status" value="1"/>
</dbReference>
<keyword evidence="1" id="KW-0812">Transmembrane</keyword>
<dbReference type="EMBL" id="JAXCEI010000005">
    <property type="protein sequence ID" value="MFA1540062.1"/>
    <property type="molecule type" value="Genomic_DNA"/>
</dbReference>
<dbReference type="InterPro" id="IPR047952">
    <property type="entry name" value="Transpos_IS4"/>
</dbReference>
<dbReference type="PANTHER" id="PTHR37529:SF1">
    <property type="entry name" value="TRANSPOSASE INSG FOR INSERTION SEQUENCE ELEMENT IS4-RELATED"/>
    <property type="match status" value="1"/>
</dbReference>
<evidence type="ECO:0000313" key="4">
    <source>
        <dbReference type="EMBL" id="MFA1540062.1"/>
    </source>
</evidence>
<organism evidence="4 5">
    <name type="scientific">Actinomadura monticuli</name>
    <dbReference type="NCBI Taxonomy" id="3097367"/>
    <lineage>
        <taxon>Bacteria</taxon>
        <taxon>Bacillati</taxon>
        <taxon>Actinomycetota</taxon>
        <taxon>Actinomycetes</taxon>
        <taxon>Streptosporangiales</taxon>
        <taxon>Thermomonosporaceae</taxon>
        <taxon>Actinomadura</taxon>
    </lineage>
</organism>
<reference evidence="4 5" key="1">
    <citation type="submission" date="2023-11" db="EMBL/GenBank/DDBJ databases">
        <title>Actinomadura monticuli sp. nov., isolated from volcanic ash.</title>
        <authorList>
            <person name="Lee S.D."/>
            <person name="Yang H."/>
            <person name="Kim I.S."/>
        </authorList>
    </citation>
    <scope>NUCLEOTIDE SEQUENCE [LARGE SCALE GENOMIC DNA]</scope>
    <source>
        <strain evidence="4 5">DLS-62</strain>
    </source>
</reference>
<dbReference type="PANTHER" id="PTHR37529">
    <property type="entry name" value="TRANSPOSASE INSG FOR INSERTION SEQUENCE ELEMENT IS4-RELATED"/>
    <property type="match status" value="1"/>
</dbReference>
<dbReference type="InterPro" id="IPR002559">
    <property type="entry name" value="Transposase_11"/>
</dbReference>
<proteinExistence type="predicted"/>
<evidence type="ECO:0000259" key="3">
    <source>
        <dbReference type="Pfam" id="PF13006"/>
    </source>
</evidence>
<dbReference type="SUPFAM" id="SSF53098">
    <property type="entry name" value="Ribonuclease H-like"/>
    <property type="match status" value="1"/>
</dbReference>
<evidence type="ECO:0000259" key="2">
    <source>
        <dbReference type="Pfam" id="PF01609"/>
    </source>
</evidence>
<accession>A0ABV4QA88</accession>
<dbReference type="InterPro" id="IPR024473">
    <property type="entry name" value="Transposases_IS4_N"/>
</dbReference>
<evidence type="ECO:0000256" key="1">
    <source>
        <dbReference type="SAM" id="Phobius"/>
    </source>
</evidence>